<reference evidence="10" key="1">
    <citation type="journal article" date="2019" name="Int. J. Syst. Evol. Microbiol.">
        <title>The Global Catalogue of Microorganisms (GCM) 10K type strain sequencing project: providing services to taxonomists for standard genome sequencing and annotation.</title>
        <authorList>
            <consortium name="The Broad Institute Genomics Platform"/>
            <consortium name="The Broad Institute Genome Sequencing Center for Infectious Disease"/>
            <person name="Wu L."/>
            <person name="Ma J."/>
        </authorList>
    </citation>
    <scope>NUCLEOTIDE SEQUENCE [LARGE SCALE GENOMIC DNA]</scope>
    <source>
        <strain evidence="10">CCUG 37865</strain>
    </source>
</reference>
<feature type="compositionally biased region" description="Low complexity" evidence="8">
    <location>
        <begin position="88"/>
        <end position="97"/>
    </location>
</feature>
<gene>
    <name evidence="9" type="ORF">ACFOY7_17855</name>
</gene>
<keyword evidence="10" id="KW-1185">Reference proteome</keyword>
<comment type="caution">
    <text evidence="9">The sequence shown here is derived from an EMBL/GenBank/DDBJ whole genome shotgun (WGS) entry which is preliminary data.</text>
</comment>
<dbReference type="EMBL" id="JBHSDT010000008">
    <property type="protein sequence ID" value="MFC4404938.1"/>
    <property type="molecule type" value="Genomic_DNA"/>
</dbReference>
<comment type="similarity">
    <text evidence="6">Belongs to the bacillales FliT family.</text>
</comment>
<sequence length="117" mass="13694">MNPLKGYLDISKKLLLLIDKPINKEERDLVIANISDLIEQRQQYIRHIQPPYNEEEICLGKECIVIDQLLEPKMHSLLNEIKLNMQNTKKQSKSNKQYLNPYKSLSGHDGMFLDSKK</sequence>
<evidence type="ECO:0000256" key="4">
    <source>
        <dbReference type="ARBA" id="ARBA00023186"/>
    </source>
</evidence>
<proteinExistence type="inferred from homology"/>
<evidence type="ECO:0000256" key="2">
    <source>
        <dbReference type="ARBA" id="ARBA00022490"/>
    </source>
</evidence>
<dbReference type="RefSeq" id="WP_390254027.1">
    <property type="nucleotide sequence ID" value="NZ_JBHSDT010000008.1"/>
</dbReference>
<comment type="function">
    <text evidence="5">May act as an export chaperone for the filament capping protein FliD.</text>
</comment>
<evidence type="ECO:0000313" key="10">
    <source>
        <dbReference type="Proteomes" id="UP001595882"/>
    </source>
</evidence>
<keyword evidence="3" id="KW-1005">Bacterial flagellum biogenesis</keyword>
<dbReference type="InterPro" id="IPR008622">
    <property type="entry name" value="FliT"/>
</dbReference>
<keyword evidence="4" id="KW-0143">Chaperone</keyword>
<evidence type="ECO:0000256" key="6">
    <source>
        <dbReference type="ARBA" id="ARBA00093785"/>
    </source>
</evidence>
<comment type="subcellular location">
    <subcellularLocation>
        <location evidence="1">Cytoplasm</location>
        <location evidence="1">Cytosol</location>
    </subcellularLocation>
</comment>
<evidence type="ECO:0000313" key="9">
    <source>
        <dbReference type="EMBL" id="MFC4404938.1"/>
    </source>
</evidence>
<evidence type="ECO:0000256" key="8">
    <source>
        <dbReference type="SAM" id="MobiDB-lite"/>
    </source>
</evidence>
<evidence type="ECO:0000256" key="3">
    <source>
        <dbReference type="ARBA" id="ARBA00022795"/>
    </source>
</evidence>
<feature type="region of interest" description="Disordered" evidence="8">
    <location>
        <begin position="88"/>
        <end position="117"/>
    </location>
</feature>
<dbReference type="Pfam" id="PF05400">
    <property type="entry name" value="FliT"/>
    <property type="match status" value="1"/>
</dbReference>
<dbReference type="Proteomes" id="UP001595882">
    <property type="component" value="Unassembled WGS sequence"/>
</dbReference>
<accession>A0ABV8X0T7</accession>
<name>A0ABV8X0T7_9BACI</name>
<evidence type="ECO:0000256" key="1">
    <source>
        <dbReference type="ARBA" id="ARBA00004514"/>
    </source>
</evidence>
<evidence type="ECO:0000256" key="5">
    <source>
        <dbReference type="ARBA" id="ARBA00093765"/>
    </source>
</evidence>
<protein>
    <recommendedName>
        <fullName evidence="7">Flagellar protein FliT</fullName>
    </recommendedName>
</protein>
<evidence type="ECO:0000256" key="7">
    <source>
        <dbReference type="ARBA" id="ARBA00093797"/>
    </source>
</evidence>
<organism evidence="9 10">
    <name type="scientific">Gracilibacillus xinjiangensis</name>
    <dbReference type="NCBI Taxonomy" id="1193282"/>
    <lineage>
        <taxon>Bacteria</taxon>
        <taxon>Bacillati</taxon>
        <taxon>Bacillota</taxon>
        <taxon>Bacilli</taxon>
        <taxon>Bacillales</taxon>
        <taxon>Bacillaceae</taxon>
        <taxon>Gracilibacillus</taxon>
    </lineage>
</organism>
<keyword evidence="2" id="KW-0963">Cytoplasm</keyword>